<dbReference type="GeneID" id="27718246"/>
<dbReference type="OMA" id="QDPQAYH"/>
<dbReference type="PANTHER" id="PTHR21581:SF6">
    <property type="entry name" value="TRAFFICKING PROTEIN PARTICLE COMPLEX SUBUNIT 12"/>
    <property type="match status" value="1"/>
</dbReference>
<dbReference type="Proteomes" id="UP000028545">
    <property type="component" value="Unassembled WGS sequence"/>
</dbReference>
<gene>
    <name evidence="1" type="ORF">SAPIO_CDS0094</name>
</gene>
<dbReference type="GO" id="GO:0030008">
    <property type="term" value="C:TRAPP complex"/>
    <property type="evidence" value="ECO:0007669"/>
    <property type="project" value="TreeGrafter"/>
</dbReference>
<dbReference type="SUPFAM" id="SSF48452">
    <property type="entry name" value="TPR-like"/>
    <property type="match status" value="1"/>
</dbReference>
<dbReference type="HOGENOM" id="CLU_022275_0_0_1"/>
<dbReference type="VEuPathDB" id="FungiDB:SAPIO_CDS0094"/>
<dbReference type="KEGG" id="sapo:SAPIO_CDS0094"/>
<dbReference type="InterPro" id="IPR011990">
    <property type="entry name" value="TPR-like_helical_dom_sf"/>
</dbReference>
<reference evidence="1 2" key="1">
    <citation type="journal article" date="2014" name="Genome Announc.">
        <title>Draft genome sequence of the pathogenic fungus Scedosporium apiospermum.</title>
        <authorList>
            <person name="Vandeputte P."/>
            <person name="Ghamrawi S."/>
            <person name="Rechenmann M."/>
            <person name="Iltis A."/>
            <person name="Giraud S."/>
            <person name="Fleury M."/>
            <person name="Thornton C."/>
            <person name="Delhaes L."/>
            <person name="Meyer W."/>
            <person name="Papon N."/>
            <person name="Bouchara J.P."/>
        </authorList>
    </citation>
    <scope>NUCLEOTIDE SEQUENCE [LARGE SCALE GENOMIC DNA]</scope>
    <source>
        <strain evidence="1 2">IHEM 14462</strain>
    </source>
</reference>
<dbReference type="EMBL" id="JOWA01000011">
    <property type="protein sequence ID" value="KEZ46796.1"/>
    <property type="molecule type" value="Genomic_DNA"/>
</dbReference>
<protein>
    <recommendedName>
        <fullName evidence="3">Tetratricopeptide repeat protein 15</fullName>
    </recommendedName>
</protein>
<dbReference type="PANTHER" id="PTHR21581">
    <property type="entry name" value="D-ALANYL-D-ALANINE CARBOXYPEPTIDASE"/>
    <property type="match status" value="1"/>
</dbReference>
<dbReference type="OrthoDB" id="428342at2759"/>
<name>A0A084GHI4_PSEDA</name>
<evidence type="ECO:0008006" key="3">
    <source>
        <dbReference type="Google" id="ProtNLM"/>
    </source>
</evidence>
<dbReference type="GO" id="GO:0005794">
    <property type="term" value="C:Golgi apparatus"/>
    <property type="evidence" value="ECO:0007669"/>
    <property type="project" value="TreeGrafter"/>
</dbReference>
<sequence length="368" mass="41271">MQEQQDTTVRDFSFLLRPEIYHPLTPLNVPLAFRNSPKQPSPDTSLEELLAKGFYRAAAIAAVQELTSAAPGSPRIDPTDHKKIFNLLYVRLSCLTLIDAMPQAAQEVKAFEDMNNPMLYIDELTGEHLVPWDLRVLNVRLQALGFGDPRRAVMSFHDLAREARDNIARAKAAHDNSARELWKDRLHTLGIKIAGALIEMDDLSGAAYQLSTLKDREDGKVALSRALLWLHIGNADEARHVISRSGSSTKVGEKVVLALADMADGEFEAALDKWRAINEDEEQGDEMVGMNMAVCLLYMGKMSEARVLLEDLVQQGFSSHTLLQNLSTIYELCTERNKKGLKLRLAEKVASMEESERGWERLNVDFKL</sequence>
<accession>A0A084GHI4</accession>
<evidence type="ECO:0000313" key="2">
    <source>
        <dbReference type="Proteomes" id="UP000028545"/>
    </source>
</evidence>
<evidence type="ECO:0000313" key="1">
    <source>
        <dbReference type="EMBL" id="KEZ46796.1"/>
    </source>
</evidence>
<comment type="caution">
    <text evidence="1">The sequence shown here is derived from an EMBL/GenBank/DDBJ whole genome shotgun (WGS) entry which is preliminary data.</text>
</comment>
<dbReference type="RefSeq" id="XP_016646595.1">
    <property type="nucleotide sequence ID" value="XM_016782962.1"/>
</dbReference>
<dbReference type="AlphaFoldDB" id="A0A084GHI4"/>
<proteinExistence type="predicted"/>
<organism evidence="1 2">
    <name type="scientific">Pseudallescheria apiosperma</name>
    <name type="common">Scedosporium apiospermum</name>
    <dbReference type="NCBI Taxonomy" id="563466"/>
    <lineage>
        <taxon>Eukaryota</taxon>
        <taxon>Fungi</taxon>
        <taxon>Dikarya</taxon>
        <taxon>Ascomycota</taxon>
        <taxon>Pezizomycotina</taxon>
        <taxon>Sordariomycetes</taxon>
        <taxon>Hypocreomycetidae</taxon>
        <taxon>Microascales</taxon>
        <taxon>Microascaceae</taxon>
        <taxon>Scedosporium</taxon>
    </lineage>
</organism>
<keyword evidence="2" id="KW-1185">Reference proteome</keyword>